<dbReference type="Pfam" id="PF07702">
    <property type="entry name" value="UTRA"/>
    <property type="match status" value="1"/>
</dbReference>
<dbReference type="Proteomes" id="UP001595988">
    <property type="component" value="Unassembled WGS sequence"/>
</dbReference>
<proteinExistence type="predicted"/>
<dbReference type="PROSITE" id="PS50949">
    <property type="entry name" value="HTH_GNTR"/>
    <property type="match status" value="1"/>
</dbReference>
<dbReference type="SMART" id="SM00345">
    <property type="entry name" value="HTH_GNTR"/>
    <property type="match status" value="1"/>
</dbReference>
<evidence type="ECO:0000313" key="5">
    <source>
        <dbReference type="EMBL" id="MFC4663168.1"/>
    </source>
</evidence>
<evidence type="ECO:0000259" key="4">
    <source>
        <dbReference type="PROSITE" id="PS50949"/>
    </source>
</evidence>
<dbReference type="PANTHER" id="PTHR44846">
    <property type="entry name" value="MANNOSYL-D-GLYCERATE TRANSPORT/METABOLISM SYSTEM REPRESSOR MNGR-RELATED"/>
    <property type="match status" value="1"/>
</dbReference>
<reference evidence="6" key="1">
    <citation type="journal article" date="2019" name="Int. J. Syst. Evol. Microbiol.">
        <title>The Global Catalogue of Microorganisms (GCM) 10K type strain sequencing project: providing services to taxonomists for standard genome sequencing and annotation.</title>
        <authorList>
            <consortium name="The Broad Institute Genomics Platform"/>
            <consortium name="The Broad Institute Genome Sequencing Center for Infectious Disease"/>
            <person name="Wu L."/>
            <person name="Ma J."/>
        </authorList>
    </citation>
    <scope>NUCLEOTIDE SEQUENCE [LARGE SCALE GENOMIC DNA]</scope>
    <source>
        <strain evidence="6">CCUG 37257</strain>
    </source>
</reference>
<keyword evidence="2" id="KW-0238">DNA-binding</keyword>
<dbReference type="InterPro" id="IPR028978">
    <property type="entry name" value="Chorismate_lyase_/UTRA_dom_sf"/>
</dbReference>
<dbReference type="EMBL" id="JBHSFT010000020">
    <property type="protein sequence ID" value="MFC4663168.1"/>
    <property type="molecule type" value="Genomic_DNA"/>
</dbReference>
<dbReference type="CDD" id="cd07377">
    <property type="entry name" value="WHTH_GntR"/>
    <property type="match status" value="1"/>
</dbReference>
<gene>
    <name evidence="5" type="ORF">ACFO3P_13370</name>
</gene>
<dbReference type="InterPro" id="IPR000524">
    <property type="entry name" value="Tscrpt_reg_HTH_GntR"/>
</dbReference>
<feature type="domain" description="HTH gntR-type" evidence="4">
    <location>
        <begin position="3"/>
        <end position="71"/>
    </location>
</feature>
<dbReference type="Pfam" id="PF00392">
    <property type="entry name" value="GntR"/>
    <property type="match status" value="1"/>
</dbReference>
<dbReference type="SUPFAM" id="SSF46785">
    <property type="entry name" value="Winged helix' DNA-binding domain"/>
    <property type="match status" value="1"/>
</dbReference>
<dbReference type="InterPro" id="IPR036388">
    <property type="entry name" value="WH-like_DNA-bd_sf"/>
</dbReference>
<dbReference type="SUPFAM" id="SSF64288">
    <property type="entry name" value="Chorismate lyase-like"/>
    <property type="match status" value="1"/>
</dbReference>
<keyword evidence="3" id="KW-0804">Transcription</keyword>
<evidence type="ECO:0000256" key="1">
    <source>
        <dbReference type="ARBA" id="ARBA00023015"/>
    </source>
</evidence>
<dbReference type="Gene3D" id="3.40.1410.10">
    <property type="entry name" value="Chorismate lyase-like"/>
    <property type="match status" value="1"/>
</dbReference>
<accession>A0ABV9JZR0</accession>
<keyword evidence="1" id="KW-0805">Transcription regulation</keyword>
<comment type="caution">
    <text evidence="5">The sequence shown here is derived from an EMBL/GenBank/DDBJ whole genome shotgun (WGS) entry which is preliminary data.</text>
</comment>
<evidence type="ECO:0000256" key="2">
    <source>
        <dbReference type="ARBA" id="ARBA00023125"/>
    </source>
</evidence>
<evidence type="ECO:0000313" key="6">
    <source>
        <dbReference type="Proteomes" id="UP001595988"/>
    </source>
</evidence>
<dbReference type="Gene3D" id="1.10.10.10">
    <property type="entry name" value="Winged helix-like DNA-binding domain superfamily/Winged helix DNA-binding domain"/>
    <property type="match status" value="1"/>
</dbReference>
<dbReference type="InterPro" id="IPR011663">
    <property type="entry name" value="UTRA"/>
</dbReference>
<dbReference type="InterPro" id="IPR050679">
    <property type="entry name" value="Bact_HTH_transcr_reg"/>
</dbReference>
<organism evidence="5 6">
    <name type="scientific">Oceanobacillus aidingensis</name>
    <dbReference type="NCBI Taxonomy" id="645964"/>
    <lineage>
        <taxon>Bacteria</taxon>
        <taxon>Bacillati</taxon>
        <taxon>Bacillota</taxon>
        <taxon>Bacilli</taxon>
        <taxon>Bacillales</taxon>
        <taxon>Bacillaceae</taxon>
        <taxon>Oceanobacillus</taxon>
    </lineage>
</organism>
<keyword evidence="6" id="KW-1185">Reference proteome</keyword>
<dbReference type="SMART" id="SM00866">
    <property type="entry name" value="UTRA"/>
    <property type="match status" value="1"/>
</dbReference>
<dbReference type="RefSeq" id="WP_193063678.1">
    <property type="nucleotide sequence ID" value="NZ_JBHSFT010000020.1"/>
</dbReference>
<protein>
    <submittedName>
        <fullName evidence="5">GntR family transcriptional regulator</fullName>
    </submittedName>
</protein>
<dbReference type="PANTHER" id="PTHR44846:SF17">
    <property type="entry name" value="GNTR-FAMILY TRANSCRIPTIONAL REGULATOR"/>
    <property type="match status" value="1"/>
</dbReference>
<evidence type="ECO:0000256" key="3">
    <source>
        <dbReference type="ARBA" id="ARBA00023163"/>
    </source>
</evidence>
<sequence>MSIPKYLQIKQSLLYKINNGKFLPGDKFYSEAELKREYNVSGITVIKALQELTQEGYLVRYQGKGTYVSKGKKAKVVRFSDQEKYQGKQESVRVLNVEKMTDPRIAKELNINKEEAFYLIKRVRMIDDVPLLVQYSYVLSEFIKEDIGELEAFSSIYEKIKHDFEINLFQADSTEITEICFPTPSEESKLLEIEGDKPTAFIRRYTYLLEKRVVEYIETYKRWEYFSNKIEPL</sequence>
<dbReference type="InterPro" id="IPR036390">
    <property type="entry name" value="WH_DNA-bd_sf"/>
</dbReference>
<name>A0ABV9JZR0_9BACI</name>